<comment type="catalytic activity">
    <reaction evidence="1">
        <text>L-aspartyl-tRNA(Asn) + L-glutamine + ATP + H2O = L-asparaginyl-tRNA(Asn) + L-glutamate + ADP + phosphate + 2 H(+)</text>
        <dbReference type="Rhea" id="RHEA:14513"/>
        <dbReference type="Rhea" id="RHEA-COMP:9674"/>
        <dbReference type="Rhea" id="RHEA-COMP:9677"/>
        <dbReference type="ChEBI" id="CHEBI:15377"/>
        <dbReference type="ChEBI" id="CHEBI:15378"/>
        <dbReference type="ChEBI" id="CHEBI:29985"/>
        <dbReference type="ChEBI" id="CHEBI:30616"/>
        <dbReference type="ChEBI" id="CHEBI:43474"/>
        <dbReference type="ChEBI" id="CHEBI:58359"/>
        <dbReference type="ChEBI" id="CHEBI:78515"/>
        <dbReference type="ChEBI" id="CHEBI:78516"/>
        <dbReference type="ChEBI" id="CHEBI:456216"/>
    </reaction>
</comment>
<protein>
    <recommendedName>
        <fullName evidence="1">Aspartyl/glutamyl-tRNA(Asn/Gln) amidotransferase subunit C</fullName>
        <shortName evidence="1">Asp/Glu-ADT subunit C</shortName>
        <ecNumber evidence="1">6.3.5.-</ecNumber>
    </recommendedName>
</protein>
<dbReference type="NCBIfam" id="TIGR00135">
    <property type="entry name" value="gatC"/>
    <property type="match status" value="1"/>
</dbReference>
<keyword evidence="1" id="KW-0067">ATP-binding</keyword>
<comment type="similarity">
    <text evidence="1">Belongs to the GatC family.</text>
</comment>
<proteinExistence type="inferred from homology"/>
<evidence type="ECO:0000256" key="1">
    <source>
        <dbReference type="HAMAP-Rule" id="MF_00122"/>
    </source>
</evidence>
<dbReference type="GO" id="GO:0050567">
    <property type="term" value="F:glutaminyl-tRNA synthase (glutamine-hydrolyzing) activity"/>
    <property type="evidence" value="ECO:0007669"/>
    <property type="project" value="UniProtKB-UniRule"/>
</dbReference>
<dbReference type="SUPFAM" id="SSF141000">
    <property type="entry name" value="Glu-tRNAGln amidotransferase C subunit"/>
    <property type="match status" value="1"/>
</dbReference>
<evidence type="ECO:0000313" key="2">
    <source>
        <dbReference type="EMBL" id="RCL42384.1"/>
    </source>
</evidence>
<dbReference type="GO" id="GO:0050566">
    <property type="term" value="F:asparaginyl-tRNA synthase (glutamine-hydrolyzing) activity"/>
    <property type="evidence" value="ECO:0007669"/>
    <property type="project" value="RHEA"/>
</dbReference>
<keyword evidence="2" id="KW-0808">Transferase</keyword>
<gene>
    <name evidence="1 2" type="primary">gatC</name>
    <name evidence="2" type="ORF">DBW96_00940</name>
</gene>
<comment type="function">
    <text evidence="1">Allows the formation of correctly charged Asn-tRNA(Asn) or Gln-tRNA(Gln) through the transamidation of misacylated Asp-tRNA(Asn) or Glu-tRNA(Gln) in organisms which lack either or both of asparaginyl-tRNA or glutaminyl-tRNA synthetases. The reaction takes place in the presence of glutamine and ATP through an activated phospho-Asp-tRNA(Asn) or phospho-Glu-tRNA(Gln).</text>
</comment>
<dbReference type="Proteomes" id="UP000253307">
    <property type="component" value="Unassembled WGS sequence"/>
</dbReference>
<dbReference type="GO" id="GO:0006450">
    <property type="term" value="P:regulation of translational fidelity"/>
    <property type="evidence" value="ECO:0007669"/>
    <property type="project" value="InterPro"/>
</dbReference>
<dbReference type="InterPro" id="IPR003837">
    <property type="entry name" value="GatC"/>
</dbReference>
<dbReference type="PANTHER" id="PTHR15004">
    <property type="entry name" value="GLUTAMYL-TRNA(GLN) AMIDOTRANSFERASE SUBUNIT C, MITOCHONDRIAL"/>
    <property type="match status" value="1"/>
</dbReference>
<dbReference type="GO" id="GO:0070681">
    <property type="term" value="P:glutaminyl-tRNAGln biosynthesis via transamidation"/>
    <property type="evidence" value="ECO:0007669"/>
    <property type="project" value="TreeGrafter"/>
</dbReference>
<dbReference type="GO" id="GO:0005524">
    <property type="term" value="F:ATP binding"/>
    <property type="evidence" value="ECO:0007669"/>
    <property type="project" value="UniProtKB-KW"/>
</dbReference>
<dbReference type="Pfam" id="PF02686">
    <property type="entry name" value="GatC"/>
    <property type="match status" value="1"/>
</dbReference>
<comment type="subunit">
    <text evidence="1">Heterotrimer of A, B and C subunits.</text>
</comment>
<organism evidence="2 3">
    <name type="scientific">SAR86 cluster bacterium</name>
    <dbReference type="NCBI Taxonomy" id="2030880"/>
    <lineage>
        <taxon>Bacteria</taxon>
        <taxon>Pseudomonadati</taxon>
        <taxon>Pseudomonadota</taxon>
        <taxon>Gammaproteobacteria</taxon>
        <taxon>SAR86 cluster</taxon>
    </lineage>
</organism>
<keyword evidence="1" id="KW-0547">Nucleotide-binding</keyword>
<keyword evidence="1" id="KW-0648">Protein biosynthesis</keyword>
<evidence type="ECO:0000313" key="3">
    <source>
        <dbReference type="Proteomes" id="UP000253307"/>
    </source>
</evidence>
<dbReference type="PANTHER" id="PTHR15004:SF0">
    <property type="entry name" value="GLUTAMYL-TRNA(GLN) AMIDOTRANSFERASE SUBUNIT C, MITOCHONDRIAL"/>
    <property type="match status" value="1"/>
</dbReference>
<name>A0A368BZT3_9GAMM</name>
<dbReference type="GO" id="GO:0006412">
    <property type="term" value="P:translation"/>
    <property type="evidence" value="ECO:0007669"/>
    <property type="project" value="UniProtKB-UniRule"/>
</dbReference>
<dbReference type="AlphaFoldDB" id="A0A368BZT3"/>
<keyword evidence="1" id="KW-0436">Ligase</keyword>
<dbReference type="EMBL" id="QOPE01000004">
    <property type="protein sequence ID" value="RCL42384.1"/>
    <property type="molecule type" value="Genomic_DNA"/>
</dbReference>
<accession>A0A368BZT3</accession>
<dbReference type="EC" id="6.3.5.-" evidence="1"/>
<dbReference type="HAMAP" id="MF_00122">
    <property type="entry name" value="GatC"/>
    <property type="match status" value="1"/>
</dbReference>
<comment type="catalytic activity">
    <reaction evidence="1">
        <text>L-glutamyl-tRNA(Gln) + L-glutamine + ATP + H2O = L-glutaminyl-tRNA(Gln) + L-glutamate + ADP + phosphate + H(+)</text>
        <dbReference type="Rhea" id="RHEA:17521"/>
        <dbReference type="Rhea" id="RHEA-COMP:9681"/>
        <dbReference type="Rhea" id="RHEA-COMP:9684"/>
        <dbReference type="ChEBI" id="CHEBI:15377"/>
        <dbReference type="ChEBI" id="CHEBI:15378"/>
        <dbReference type="ChEBI" id="CHEBI:29985"/>
        <dbReference type="ChEBI" id="CHEBI:30616"/>
        <dbReference type="ChEBI" id="CHEBI:43474"/>
        <dbReference type="ChEBI" id="CHEBI:58359"/>
        <dbReference type="ChEBI" id="CHEBI:78520"/>
        <dbReference type="ChEBI" id="CHEBI:78521"/>
        <dbReference type="ChEBI" id="CHEBI:456216"/>
    </reaction>
</comment>
<reference evidence="2 3" key="1">
    <citation type="journal article" date="2018" name="Microbiome">
        <title>Fine metagenomic profile of the Mediterranean stratified and mixed water columns revealed by assembly and recruitment.</title>
        <authorList>
            <person name="Haro-Moreno J.M."/>
            <person name="Lopez-Perez M."/>
            <person name="De La Torre J.R."/>
            <person name="Picazo A."/>
            <person name="Camacho A."/>
            <person name="Rodriguez-Valera F."/>
        </authorList>
    </citation>
    <scope>NUCLEOTIDE SEQUENCE [LARGE SCALE GENOMIC DNA]</scope>
    <source>
        <strain evidence="2">MED-G82</strain>
    </source>
</reference>
<sequence>MDDQTVRTICYLSRLRLDDEKSKKILSDLDTIIGMIDSLSATNTENISPLYNPLEETARKFNDKIKSDNNKELFLENAPESDENFFLVPKVVD</sequence>
<dbReference type="GO" id="GO:0016740">
    <property type="term" value="F:transferase activity"/>
    <property type="evidence" value="ECO:0007669"/>
    <property type="project" value="UniProtKB-KW"/>
</dbReference>
<dbReference type="Gene3D" id="1.10.20.60">
    <property type="entry name" value="Glu-tRNAGln amidotransferase C subunit, N-terminal domain"/>
    <property type="match status" value="1"/>
</dbReference>
<comment type="caution">
    <text evidence="2">The sequence shown here is derived from an EMBL/GenBank/DDBJ whole genome shotgun (WGS) entry which is preliminary data.</text>
</comment>
<dbReference type="InterPro" id="IPR036113">
    <property type="entry name" value="Asp/Glu-ADT_sf_sub_c"/>
</dbReference>